<dbReference type="Proteomes" id="UP000465810">
    <property type="component" value="Unassembled WGS sequence"/>
</dbReference>
<feature type="domain" description="Acyltransferase 3" evidence="2">
    <location>
        <begin position="43"/>
        <end position="263"/>
    </location>
</feature>
<evidence type="ECO:0000313" key="3">
    <source>
        <dbReference type="EMBL" id="MYL98437.1"/>
    </source>
</evidence>
<keyword evidence="4" id="KW-1185">Reference proteome</keyword>
<organism evidence="3 4">
    <name type="scientific">Novosphingobium silvae</name>
    <dbReference type="NCBI Taxonomy" id="2692619"/>
    <lineage>
        <taxon>Bacteria</taxon>
        <taxon>Pseudomonadati</taxon>
        <taxon>Pseudomonadota</taxon>
        <taxon>Alphaproteobacteria</taxon>
        <taxon>Sphingomonadales</taxon>
        <taxon>Sphingomonadaceae</taxon>
        <taxon>Novosphingobium</taxon>
    </lineage>
</organism>
<keyword evidence="1" id="KW-0472">Membrane</keyword>
<feature type="transmembrane region" description="Helical" evidence="1">
    <location>
        <begin position="223"/>
        <end position="241"/>
    </location>
</feature>
<feature type="transmembrane region" description="Helical" evidence="1">
    <location>
        <begin position="166"/>
        <end position="186"/>
    </location>
</feature>
<proteinExistence type="predicted"/>
<feature type="transmembrane region" description="Helical" evidence="1">
    <location>
        <begin position="85"/>
        <end position="103"/>
    </location>
</feature>
<feature type="transmembrane region" description="Helical" evidence="1">
    <location>
        <begin position="140"/>
        <end position="159"/>
    </location>
</feature>
<evidence type="ECO:0000259" key="2">
    <source>
        <dbReference type="Pfam" id="PF01757"/>
    </source>
</evidence>
<feature type="transmembrane region" description="Helical" evidence="1">
    <location>
        <begin position="247"/>
        <end position="264"/>
    </location>
</feature>
<name>A0A7X4K7W7_9SPHN</name>
<evidence type="ECO:0000313" key="4">
    <source>
        <dbReference type="Proteomes" id="UP000465810"/>
    </source>
</evidence>
<dbReference type="EMBL" id="WVTD01000007">
    <property type="protein sequence ID" value="MYL98437.1"/>
    <property type="molecule type" value="Genomic_DNA"/>
</dbReference>
<feature type="transmembrane region" description="Helical" evidence="1">
    <location>
        <begin position="43"/>
        <end position="65"/>
    </location>
</feature>
<feature type="transmembrane region" description="Helical" evidence="1">
    <location>
        <begin position="110"/>
        <end position="128"/>
    </location>
</feature>
<evidence type="ECO:0000256" key="1">
    <source>
        <dbReference type="SAM" id="Phobius"/>
    </source>
</evidence>
<keyword evidence="3" id="KW-0808">Transferase</keyword>
<dbReference type="AlphaFoldDB" id="A0A7X4K7W7"/>
<keyword evidence="1" id="KW-1133">Transmembrane helix</keyword>
<dbReference type="GO" id="GO:0016747">
    <property type="term" value="F:acyltransferase activity, transferring groups other than amino-acyl groups"/>
    <property type="evidence" value="ECO:0007669"/>
    <property type="project" value="InterPro"/>
</dbReference>
<dbReference type="Pfam" id="PF01757">
    <property type="entry name" value="Acyl_transf_3"/>
    <property type="match status" value="1"/>
</dbReference>
<sequence length="296" mass="31746">MAYHAGAPFREVTYAGLVVFLILAPYVSLAGNRKKARSVRSLAVAYLVPWLFWLLFYGMLNLKWGRPLLPVENPVAGLLYGTSEHLWFLPAVFIAIALLNFLTKRIPVPVLFWISALGAALLLASAPVWRSAGAGLVPPLGQWIHAAPGLLIGVALGLAGQLSFTARAFAATLVGTALICLAFGIVPGVSGPYLVGTLAAAIAIAGHRWRLPANLDVQPLSSCTLGVYLSHIFWLAVFYRVSGEGSYTTVTAAFLCALGATWLLQRLVPPSQWVIGRGFPFRMDVRTLRPSPNTAG</sequence>
<reference evidence="3 4" key="1">
    <citation type="submission" date="2019-12" db="EMBL/GenBank/DDBJ databases">
        <authorList>
            <person name="Feng G."/>
            <person name="Zhu H."/>
        </authorList>
    </citation>
    <scope>NUCLEOTIDE SEQUENCE [LARGE SCALE GENOMIC DNA]</scope>
    <source>
        <strain evidence="3 4">FGD1</strain>
    </source>
</reference>
<feature type="transmembrane region" description="Helical" evidence="1">
    <location>
        <begin position="12"/>
        <end position="31"/>
    </location>
</feature>
<keyword evidence="3" id="KW-0012">Acyltransferase</keyword>
<protein>
    <submittedName>
        <fullName evidence="3">Acyltransferase</fullName>
    </submittedName>
</protein>
<keyword evidence="1" id="KW-0812">Transmembrane</keyword>
<dbReference type="InterPro" id="IPR002656">
    <property type="entry name" value="Acyl_transf_3_dom"/>
</dbReference>
<accession>A0A7X4K7W7</accession>
<gene>
    <name evidence="3" type="ORF">GR702_11745</name>
</gene>
<comment type="caution">
    <text evidence="3">The sequence shown here is derived from an EMBL/GenBank/DDBJ whole genome shotgun (WGS) entry which is preliminary data.</text>
</comment>